<feature type="compositionally biased region" description="Acidic residues" evidence="1">
    <location>
        <begin position="1128"/>
        <end position="1170"/>
    </location>
</feature>
<dbReference type="EMBL" id="LR027880">
    <property type="protein sequence ID" value="VCV21987.1"/>
    <property type="molecule type" value="Genomic_DNA"/>
</dbReference>
<reference evidence="4 5" key="1">
    <citation type="submission" date="2018-09" db="EMBL/GenBank/DDBJ databases">
        <authorList>
            <person name="Petit M.-A."/>
            <person name="Lossouarn J."/>
        </authorList>
    </citation>
    <scope>NUCLEOTIDE SEQUENCE [LARGE SCALE GENOMIC DNA]</scope>
    <source>
        <strain evidence="4 5">L1-82</strain>
    </source>
</reference>
<evidence type="ECO:0000259" key="3">
    <source>
        <dbReference type="Pfam" id="PF18998"/>
    </source>
</evidence>
<dbReference type="Proteomes" id="UP000294398">
    <property type="component" value="Chromosome"/>
</dbReference>
<protein>
    <recommendedName>
        <fullName evidence="3">Bacterial repeat domain-containing protein</fullName>
    </recommendedName>
</protein>
<sequence length="1464" mass="161083">MRNRITQLSRFLLLCAVMFLFTMIPQSVKAITVEEAGEAYMTDSQAGAGQPLYGRLNINYTGNTNYDTWAYDIVTNYNTYDSEKDQYKAAETVLKKADNSVIGKKIKNNRSAKLTKSSGGDGTVRAAYLVWQARTSVDRSTTDAAALAKSEIAFVLPDGSAKLIKAQYATYDNRSIDYIDQKKENGVNKQYTFVNMYADVTDIINKSSKIYGTYSVFNIPYYEHIGGGEGAGGWQLIVVENCDITVPMRAVRLRMSADFNIDDVSKHDGEWVEKDIKTGMVTKVKSKAYKANDKEPLTGQYLTIFVYSGNTAVNLTKLNLYAQKETEKFNKNKRIFGLSKEVSPYLSINGEALYDEVTTTRGDLVDFTIPKESTQPAYANDKYTLQANTGDETHWVTMFVTGIAVDISDNFAEGAQVTTVKSPTTVTVSQKITNKTLQSKTGYYNGKLVVTLDEALTPTNTKPKLTVYNKEADKTTTITGVWNAKEHTVTFSVDTQGETAIGKSKFVNPSKGSYISYSIDCTYEKNSGKEEFKNGSKLSGDLRSQNVATGTTIDDILSEESTGIPIYVLTVKIDKTATNKAVTDVYIKASGKAAKAVENIKAAAPDAGGTVNSSSTVSGDYYMASYEVSCGATIITTPAFNTGYQFSKWTDLNEKTNESKDRKVTSDMVNDKTYAYERSMPACNLTLTLTGIGEPYEVRYYINTPRALTSTDVWKVGNTFTLIGNSATETATKSYTGTQISSICKNNTPYIYKTYRYGTYYNAALSSSITINGYRKVISGTHTKAGWWTAASGGTYVNVDGAASGDNQGKICASDWRGYAKSGTLSNGTKGKIISLYAHWELDQAEYTVRHWKQKADGIASTHDDKNYELAETETKKAQIGSKVTPAVKTYTGFDSPKTQTKEVTADGKMVIDYYYERHLYNVTLNAGTGIEKTTGGGSYRYGQSVTIDAAVKEGYHWLNWKGNYKGGSGGEQTVDAKKFVFTMPAGNVTMTANAEANKYTIHFDPNGGAGHINDIEATYDEDVTLPDVWNADGTAAYVKYTLDGQNVTEDVIAGVIPKAMMDGYEEETEEIEDTEDPDNAEDPEGAGNSEDEDSENNGDDSDAGNSDADAQNSMNAVEEAGNAETADNSDESDDAEMADSSDEADEAEMADNSDESDDTDNPDVTDDTDQNEKVAVTKENKDDAEDIDALNDLEEEDIEENKKAEEPKKKVYASVFMGWSLEDGKDTFIPQWKAGDAVRNLVAEDGGEITLYAVWDDCPWIQAQDLYYTLEQAQSGFITEEEILSHATATDREDGSPILPGTNPAPSDPEVFTSFTIPDYQAEEFTNLQHDFAASENLTVVDHTGNTYVKQIMVHVTDTTPKKLTQMDLAGVTRFINSKYYNKSFEEGGLEDNSIWKVDPEYKAALESALNNMDHDTPAETYVFSKETIKQMKQYVETHGIGNSKEPDALNNFYNQFLAPNRK</sequence>
<keyword evidence="2" id="KW-0732">Signal</keyword>
<feature type="compositionally biased region" description="Acidic residues" evidence="1">
    <location>
        <begin position="1066"/>
        <end position="1103"/>
    </location>
</feature>
<feature type="region of interest" description="Disordered" evidence="1">
    <location>
        <begin position="1289"/>
        <end position="1309"/>
    </location>
</feature>
<name>A0AAQ2UCF9_9FIRM</name>
<feature type="domain" description="Bacterial repeat" evidence="3">
    <location>
        <begin position="921"/>
        <end position="997"/>
    </location>
</feature>
<dbReference type="InterPro" id="IPR044060">
    <property type="entry name" value="Bacterial_rp_domain"/>
</dbReference>
<accession>A0AAQ2UCF9</accession>
<organism evidence="4 5">
    <name type="scientific">Roseburia intestinalis L1-82</name>
    <dbReference type="NCBI Taxonomy" id="536231"/>
    <lineage>
        <taxon>Bacteria</taxon>
        <taxon>Bacillati</taxon>
        <taxon>Bacillota</taxon>
        <taxon>Clostridia</taxon>
        <taxon>Lachnospirales</taxon>
        <taxon>Lachnospiraceae</taxon>
        <taxon>Roseburia</taxon>
    </lineage>
</organism>
<dbReference type="GeneID" id="61433133"/>
<feature type="region of interest" description="Disordered" evidence="1">
    <location>
        <begin position="1066"/>
        <end position="1185"/>
    </location>
</feature>
<gene>
    <name evidence="4" type="ORF">RIL182_01863</name>
</gene>
<feature type="signal peptide" evidence="2">
    <location>
        <begin position="1"/>
        <end position="30"/>
    </location>
</feature>
<dbReference type="Pfam" id="PF18998">
    <property type="entry name" value="Flg_new_2"/>
    <property type="match status" value="1"/>
</dbReference>
<proteinExistence type="predicted"/>
<feature type="compositionally biased region" description="Basic and acidic residues" evidence="1">
    <location>
        <begin position="1171"/>
        <end position="1182"/>
    </location>
</feature>
<feature type="chain" id="PRO_5042963334" description="Bacterial repeat domain-containing protein" evidence="2">
    <location>
        <begin position="31"/>
        <end position="1464"/>
    </location>
</feature>
<evidence type="ECO:0000313" key="4">
    <source>
        <dbReference type="EMBL" id="VCV21987.1"/>
    </source>
</evidence>
<evidence type="ECO:0000313" key="5">
    <source>
        <dbReference type="Proteomes" id="UP000294398"/>
    </source>
</evidence>
<evidence type="ECO:0000256" key="1">
    <source>
        <dbReference type="SAM" id="MobiDB-lite"/>
    </source>
</evidence>
<keyword evidence="5" id="KW-1185">Reference proteome</keyword>
<evidence type="ECO:0000256" key="2">
    <source>
        <dbReference type="SAM" id="SignalP"/>
    </source>
</evidence>
<dbReference type="RefSeq" id="WP_044998658.1">
    <property type="nucleotide sequence ID" value="NZ_GG692716.1"/>
</dbReference>